<dbReference type="Proteomes" id="UP000316714">
    <property type="component" value="Unassembled WGS sequence"/>
</dbReference>
<dbReference type="EMBL" id="SIHJ01000002">
    <property type="protein sequence ID" value="TWT33671.1"/>
    <property type="molecule type" value="Genomic_DNA"/>
</dbReference>
<evidence type="ECO:0000313" key="2">
    <source>
        <dbReference type="EMBL" id="TWT33671.1"/>
    </source>
</evidence>
<dbReference type="PANTHER" id="PTHR42850:SF4">
    <property type="entry name" value="ZINC-DEPENDENT ENDOPOLYPHOSPHATASE"/>
    <property type="match status" value="1"/>
</dbReference>
<dbReference type="SUPFAM" id="SSF56300">
    <property type="entry name" value="Metallo-dependent phosphatases"/>
    <property type="match status" value="1"/>
</dbReference>
<dbReference type="GO" id="GO:0110154">
    <property type="term" value="P:RNA decapping"/>
    <property type="evidence" value="ECO:0007669"/>
    <property type="project" value="TreeGrafter"/>
</dbReference>
<dbReference type="AlphaFoldDB" id="A0A5C5V5T2"/>
<keyword evidence="2" id="KW-0378">Hydrolase</keyword>
<dbReference type="GO" id="GO:0004722">
    <property type="term" value="F:protein serine/threonine phosphatase activity"/>
    <property type="evidence" value="ECO:0007669"/>
    <property type="project" value="UniProtKB-EC"/>
</dbReference>
<dbReference type="InterPro" id="IPR004843">
    <property type="entry name" value="Calcineurin-like_PHP"/>
</dbReference>
<gene>
    <name evidence="2" type="primary">pphA_2</name>
    <name evidence="2" type="ORF">KOR34_35040</name>
</gene>
<accession>A0A5C5V5T2</accession>
<dbReference type="GO" id="GO:0005737">
    <property type="term" value="C:cytoplasm"/>
    <property type="evidence" value="ECO:0007669"/>
    <property type="project" value="TreeGrafter"/>
</dbReference>
<evidence type="ECO:0000259" key="1">
    <source>
        <dbReference type="Pfam" id="PF00149"/>
    </source>
</evidence>
<sequence>MLNYGLASRGPSRRETHPRDTVAERLIAVGDVHGCRAALEGLLEVVSLRGGDRLILLGDYVDRGPDSRGVIDLVLDLRRSHDVVTLLGNHEEMMLGALERPASVGWWLRYGGRETLASYGPQTTPKDIPAEHREFLAGLQDYHEEDEFFFTHGGYVEGESLDRQPPEALRWTNLAQRMPGPHTSGKTAVVGHSSQKNGQVLDAGHLICIDTFCHGGGRLTAIDALTRKTWQVDRDGAPV</sequence>
<feature type="domain" description="Calcineurin-like phosphoesterase" evidence="1">
    <location>
        <begin position="25"/>
        <end position="171"/>
    </location>
</feature>
<dbReference type="EC" id="3.1.3.16" evidence="2"/>
<comment type="caution">
    <text evidence="2">The sequence shown here is derived from an EMBL/GenBank/DDBJ whole genome shotgun (WGS) entry which is preliminary data.</text>
</comment>
<protein>
    <submittedName>
        <fullName evidence="2">Serine/threonine-protein phosphatase 1</fullName>
        <ecNumber evidence="2">3.1.3.16</ecNumber>
    </submittedName>
</protein>
<keyword evidence="3" id="KW-1185">Reference proteome</keyword>
<dbReference type="OrthoDB" id="384253at2"/>
<organism evidence="2 3">
    <name type="scientific">Posidoniimonas corsicana</name>
    <dbReference type="NCBI Taxonomy" id="1938618"/>
    <lineage>
        <taxon>Bacteria</taxon>
        <taxon>Pseudomonadati</taxon>
        <taxon>Planctomycetota</taxon>
        <taxon>Planctomycetia</taxon>
        <taxon>Pirellulales</taxon>
        <taxon>Lacipirellulaceae</taxon>
        <taxon>Posidoniimonas</taxon>
    </lineage>
</organism>
<dbReference type="Pfam" id="PF00149">
    <property type="entry name" value="Metallophos"/>
    <property type="match status" value="1"/>
</dbReference>
<dbReference type="PANTHER" id="PTHR42850">
    <property type="entry name" value="METALLOPHOSPHOESTERASE"/>
    <property type="match status" value="1"/>
</dbReference>
<dbReference type="Gene3D" id="3.60.21.10">
    <property type="match status" value="1"/>
</dbReference>
<proteinExistence type="predicted"/>
<name>A0A5C5V5T2_9BACT</name>
<evidence type="ECO:0000313" key="3">
    <source>
        <dbReference type="Proteomes" id="UP000316714"/>
    </source>
</evidence>
<dbReference type="GO" id="GO:0008803">
    <property type="term" value="F:bis(5'-nucleosyl)-tetraphosphatase (symmetrical) activity"/>
    <property type="evidence" value="ECO:0007669"/>
    <property type="project" value="TreeGrafter"/>
</dbReference>
<dbReference type="InterPro" id="IPR050126">
    <property type="entry name" value="Ap4A_hydrolase"/>
</dbReference>
<dbReference type="InterPro" id="IPR029052">
    <property type="entry name" value="Metallo-depent_PP-like"/>
</dbReference>
<reference evidence="2 3" key="1">
    <citation type="submission" date="2019-02" db="EMBL/GenBank/DDBJ databases">
        <title>Deep-cultivation of Planctomycetes and their phenomic and genomic characterization uncovers novel biology.</title>
        <authorList>
            <person name="Wiegand S."/>
            <person name="Jogler M."/>
            <person name="Boedeker C."/>
            <person name="Pinto D."/>
            <person name="Vollmers J."/>
            <person name="Rivas-Marin E."/>
            <person name="Kohn T."/>
            <person name="Peeters S.H."/>
            <person name="Heuer A."/>
            <person name="Rast P."/>
            <person name="Oberbeckmann S."/>
            <person name="Bunk B."/>
            <person name="Jeske O."/>
            <person name="Meyerdierks A."/>
            <person name="Storesund J.E."/>
            <person name="Kallscheuer N."/>
            <person name="Luecker S."/>
            <person name="Lage O.M."/>
            <person name="Pohl T."/>
            <person name="Merkel B.J."/>
            <person name="Hornburger P."/>
            <person name="Mueller R.-W."/>
            <person name="Bruemmer F."/>
            <person name="Labrenz M."/>
            <person name="Spormann A.M."/>
            <person name="Op Den Camp H."/>
            <person name="Overmann J."/>
            <person name="Amann R."/>
            <person name="Jetten M.S.M."/>
            <person name="Mascher T."/>
            <person name="Medema M.H."/>
            <person name="Devos D.P."/>
            <person name="Kaster A.-K."/>
            <person name="Ovreas L."/>
            <person name="Rohde M."/>
            <person name="Galperin M.Y."/>
            <person name="Jogler C."/>
        </authorList>
    </citation>
    <scope>NUCLEOTIDE SEQUENCE [LARGE SCALE GENOMIC DNA]</scope>
    <source>
        <strain evidence="2 3">KOR34</strain>
    </source>
</reference>
<dbReference type="CDD" id="cd00144">
    <property type="entry name" value="MPP_PPP_family"/>
    <property type="match status" value="1"/>
</dbReference>